<evidence type="ECO:0000259" key="2">
    <source>
        <dbReference type="Pfam" id="PF13349"/>
    </source>
</evidence>
<evidence type="ECO:0000256" key="1">
    <source>
        <dbReference type="SAM" id="SignalP"/>
    </source>
</evidence>
<sequence>MALARPLAAAFAAVILCASLAAQSQVIQPAKAERTTETRTLPLASGSTLKVKNVNGFVRVEAWDRDEVQFTGEFKPSSKDEQVKVVVEAGHGNLEIRGEYPKHKGWGSYQGPQCQMTLKVPRRIAPTIETVNGEVTLSGTQGRAALSTVNGGIRASHLQEHLKADTVNGGINLDQVKGSLDLQTVNGAIKGSGLDGQGQGIKAGTVNGSIHLQVGGLKGRLKASTVNGGISFNAKGADQVEVKKHRVSAVFPGSDQGIDIETVNGAITLD</sequence>
<protein>
    <recommendedName>
        <fullName evidence="2">DUF4097 domain-containing protein</fullName>
    </recommendedName>
</protein>
<dbReference type="AlphaFoldDB" id="A0A936K638"/>
<proteinExistence type="predicted"/>
<dbReference type="Proteomes" id="UP000709959">
    <property type="component" value="Unassembled WGS sequence"/>
</dbReference>
<feature type="domain" description="DUF4097" evidence="2">
    <location>
        <begin position="129"/>
        <end position="269"/>
    </location>
</feature>
<evidence type="ECO:0000313" key="4">
    <source>
        <dbReference type="Proteomes" id="UP000709959"/>
    </source>
</evidence>
<comment type="caution">
    <text evidence="3">The sequence shown here is derived from an EMBL/GenBank/DDBJ whole genome shotgun (WGS) entry which is preliminary data.</text>
</comment>
<evidence type="ECO:0000313" key="3">
    <source>
        <dbReference type="EMBL" id="MBK8573303.1"/>
    </source>
</evidence>
<accession>A0A936K638</accession>
<name>A0A936K638_9BACT</name>
<keyword evidence="1" id="KW-0732">Signal</keyword>
<dbReference type="InterPro" id="IPR025164">
    <property type="entry name" value="Toastrack_DUF4097"/>
</dbReference>
<organism evidence="3 4">
    <name type="scientific">Candidatus Geothrix odensensis</name>
    <dbReference type="NCBI Taxonomy" id="2954440"/>
    <lineage>
        <taxon>Bacteria</taxon>
        <taxon>Pseudomonadati</taxon>
        <taxon>Acidobacteriota</taxon>
        <taxon>Holophagae</taxon>
        <taxon>Holophagales</taxon>
        <taxon>Holophagaceae</taxon>
        <taxon>Geothrix</taxon>
    </lineage>
</organism>
<feature type="chain" id="PRO_5037827994" description="DUF4097 domain-containing protein" evidence="1">
    <location>
        <begin position="25"/>
        <end position="270"/>
    </location>
</feature>
<dbReference type="Pfam" id="PF13349">
    <property type="entry name" value="DUF4097"/>
    <property type="match status" value="1"/>
</dbReference>
<gene>
    <name evidence="3" type="ORF">IPN91_11835</name>
</gene>
<reference evidence="3 4" key="1">
    <citation type="submission" date="2020-10" db="EMBL/GenBank/DDBJ databases">
        <title>Connecting structure to function with the recovery of over 1000 high-quality activated sludge metagenome-assembled genomes encoding full-length rRNA genes using long-read sequencing.</title>
        <authorList>
            <person name="Singleton C.M."/>
            <person name="Petriglieri F."/>
            <person name="Kristensen J.M."/>
            <person name="Kirkegaard R.H."/>
            <person name="Michaelsen T.Y."/>
            <person name="Andersen M.H."/>
            <person name="Karst S.M."/>
            <person name="Dueholm M.S."/>
            <person name="Nielsen P.H."/>
            <person name="Albertsen M."/>
        </authorList>
    </citation>
    <scope>NUCLEOTIDE SEQUENCE [LARGE SCALE GENOMIC DNA]</scope>
    <source>
        <strain evidence="3">OdNE_18-Q3-R46-58_MAXAC.008</strain>
    </source>
</reference>
<dbReference type="EMBL" id="JADKCH010000016">
    <property type="protein sequence ID" value="MBK8573303.1"/>
    <property type="molecule type" value="Genomic_DNA"/>
</dbReference>
<feature type="signal peptide" evidence="1">
    <location>
        <begin position="1"/>
        <end position="24"/>
    </location>
</feature>